<gene>
    <name evidence="6" type="ORF">B0H17DRAFT_1244389</name>
</gene>
<dbReference type="EMBL" id="JARKIE010000017">
    <property type="protein sequence ID" value="KAJ7701558.1"/>
    <property type="molecule type" value="Genomic_DNA"/>
</dbReference>
<evidence type="ECO:0000259" key="5">
    <source>
        <dbReference type="PROSITE" id="PS51387"/>
    </source>
</evidence>
<evidence type="ECO:0000313" key="7">
    <source>
        <dbReference type="Proteomes" id="UP001221757"/>
    </source>
</evidence>
<name>A0AAD7DXH7_MYCRO</name>
<dbReference type="Proteomes" id="UP001221757">
    <property type="component" value="Unassembled WGS sequence"/>
</dbReference>
<dbReference type="InterPro" id="IPR050416">
    <property type="entry name" value="FAD-linked_Oxidoreductase"/>
</dbReference>
<keyword evidence="4" id="KW-0560">Oxidoreductase</keyword>
<dbReference type="InterPro" id="IPR006094">
    <property type="entry name" value="Oxid_FAD_bind_N"/>
</dbReference>
<dbReference type="GO" id="GO:0071949">
    <property type="term" value="F:FAD binding"/>
    <property type="evidence" value="ECO:0007669"/>
    <property type="project" value="InterPro"/>
</dbReference>
<proteinExistence type="inferred from homology"/>
<comment type="caution">
    <text evidence="6">The sequence shown here is derived from an EMBL/GenBank/DDBJ whole genome shotgun (WGS) entry which is preliminary data.</text>
</comment>
<evidence type="ECO:0000256" key="4">
    <source>
        <dbReference type="ARBA" id="ARBA00023002"/>
    </source>
</evidence>
<keyword evidence="7" id="KW-1185">Reference proteome</keyword>
<evidence type="ECO:0000256" key="3">
    <source>
        <dbReference type="ARBA" id="ARBA00022827"/>
    </source>
</evidence>
<keyword evidence="2" id="KW-0285">Flavoprotein</keyword>
<feature type="non-terminal residue" evidence="6">
    <location>
        <position position="1"/>
    </location>
</feature>
<dbReference type="Gene3D" id="3.30.465.10">
    <property type="match status" value="1"/>
</dbReference>
<sequence length="453" mass="49765">CSILNATLPGKVFFPGSDEYRVQEASYYALAQSELKPDCRVSPTVADDVSAIVHMAGKHECEFAVRSGGHMTWAGSSNIGPSGFTIDLQKLNSISLSRDQSVVSIGPGCTWKMVYHALEPYHLGTIGGRTSDVGVAGFLLGGDDNVVAYEVVRADGTIVVATPHSYSDLYWAIKYGSTNFGIVTRFDMSTFPLDKIWGGALFYDISYARPLLDSLVNFTAKLADDPKGMSAFGFLWNADAQDYIIWAPSVYLQPVAFPPLFSDLEKFKPLSSTMRMASLAEITDEVSDLFAGGVRTQWFTLTVKADAKILLDIQERGAATFKPDRNRPGFISGLTVQPVNVGLVAAGSRNGGNPMGMSTDDGDLILLLASLFWTDPADDAVLIPKFHEFFEWSENEARRRGLLNRFIYMNYALSDQRVMESVGEENLAKLRAIQGVHDPQGMFKKYWKGGYKL</sequence>
<dbReference type="Pfam" id="PF01565">
    <property type="entry name" value="FAD_binding_4"/>
    <property type="match status" value="1"/>
</dbReference>
<dbReference type="InterPro" id="IPR016169">
    <property type="entry name" value="FAD-bd_PCMH_sub2"/>
</dbReference>
<organism evidence="6 7">
    <name type="scientific">Mycena rosella</name>
    <name type="common">Pink bonnet</name>
    <name type="synonym">Agaricus rosellus</name>
    <dbReference type="NCBI Taxonomy" id="1033263"/>
    <lineage>
        <taxon>Eukaryota</taxon>
        <taxon>Fungi</taxon>
        <taxon>Dikarya</taxon>
        <taxon>Basidiomycota</taxon>
        <taxon>Agaricomycotina</taxon>
        <taxon>Agaricomycetes</taxon>
        <taxon>Agaricomycetidae</taxon>
        <taxon>Agaricales</taxon>
        <taxon>Marasmiineae</taxon>
        <taxon>Mycenaceae</taxon>
        <taxon>Mycena</taxon>
    </lineage>
</organism>
<dbReference type="PROSITE" id="PS51387">
    <property type="entry name" value="FAD_PCMH"/>
    <property type="match status" value="1"/>
</dbReference>
<keyword evidence="3" id="KW-0274">FAD</keyword>
<dbReference type="SUPFAM" id="SSF56176">
    <property type="entry name" value="FAD-binding/transporter-associated domain-like"/>
    <property type="match status" value="1"/>
</dbReference>
<dbReference type="PANTHER" id="PTHR42973:SF53">
    <property type="entry name" value="FAD-BINDING PCMH-TYPE DOMAIN-CONTAINING PROTEIN-RELATED"/>
    <property type="match status" value="1"/>
</dbReference>
<dbReference type="InterPro" id="IPR016166">
    <property type="entry name" value="FAD-bd_PCMH"/>
</dbReference>
<evidence type="ECO:0000256" key="1">
    <source>
        <dbReference type="ARBA" id="ARBA00005466"/>
    </source>
</evidence>
<dbReference type="GO" id="GO:0016491">
    <property type="term" value="F:oxidoreductase activity"/>
    <property type="evidence" value="ECO:0007669"/>
    <property type="project" value="UniProtKB-KW"/>
</dbReference>
<evidence type="ECO:0000256" key="2">
    <source>
        <dbReference type="ARBA" id="ARBA00022630"/>
    </source>
</evidence>
<dbReference type="AlphaFoldDB" id="A0AAD7DXH7"/>
<dbReference type="PANTHER" id="PTHR42973">
    <property type="entry name" value="BINDING OXIDOREDUCTASE, PUTATIVE (AFU_ORTHOLOGUE AFUA_1G17690)-RELATED"/>
    <property type="match status" value="1"/>
</dbReference>
<dbReference type="InterPro" id="IPR036318">
    <property type="entry name" value="FAD-bd_PCMH-like_sf"/>
</dbReference>
<feature type="domain" description="FAD-binding PCMH-type" evidence="5">
    <location>
        <begin position="33"/>
        <end position="193"/>
    </location>
</feature>
<accession>A0AAD7DXH7</accession>
<comment type="similarity">
    <text evidence="1">Belongs to the oxygen-dependent FAD-linked oxidoreductase family.</text>
</comment>
<evidence type="ECO:0000313" key="6">
    <source>
        <dbReference type="EMBL" id="KAJ7701558.1"/>
    </source>
</evidence>
<protein>
    <recommendedName>
        <fullName evidence="5">FAD-binding PCMH-type domain-containing protein</fullName>
    </recommendedName>
</protein>
<reference evidence="6" key="1">
    <citation type="submission" date="2023-03" db="EMBL/GenBank/DDBJ databases">
        <title>Massive genome expansion in bonnet fungi (Mycena s.s.) driven by repeated elements and novel gene families across ecological guilds.</title>
        <authorList>
            <consortium name="Lawrence Berkeley National Laboratory"/>
            <person name="Harder C.B."/>
            <person name="Miyauchi S."/>
            <person name="Viragh M."/>
            <person name="Kuo A."/>
            <person name="Thoen E."/>
            <person name="Andreopoulos B."/>
            <person name="Lu D."/>
            <person name="Skrede I."/>
            <person name="Drula E."/>
            <person name="Henrissat B."/>
            <person name="Morin E."/>
            <person name="Kohler A."/>
            <person name="Barry K."/>
            <person name="LaButti K."/>
            <person name="Morin E."/>
            <person name="Salamov A."/>
            <person name="Lipzen A."/>
            <person name="Mereny Z."/>
            <person name="Hegedus B."/>
            <person name="Baldrian P."/>
            <person name="Stursova M."/>
            <person name="Weitz H."/>
            <person name="Taylor A."/>
            <person name="Grigoriev I.V."/>
            <person name="Nagy L.G."/>
            <person name="Martin F."/>
            <person name="Kauserud H."/>
        </authorList>
    </citation>
    <scope>NUCLEOTIDE SEQUENCE</scope>
    <source>
        <strain evidence="6">CBHHK067</strain>
    </source>
</reference>